<evidence type="ECO:0000259" key="1">
    <source>
        <dbReference type="PROSITE" id="PS51186"/>
    </source>
</evidence>
<dbReference type="Gene3D" id="3.40.630.30">
    <property type="match status" value="1"/>
</dbReference>
<feature type="domain" description="N-acetyltransferase" evidence="1">
    <location>
        <begin position="149"/>
        <end position="287"/>
    </location>
</feature>
<dbReference type="Pfam" id="PF00583">
    <property type="entry name" value="Acetyltransf_1"/>
    <property type="match status" value="1"/>
</dbReference>
<proteinExistence type="predicted"/>
<name>A0A9D1KNG2_9ACTN</name>
<dbReference type="AlphaFoldDB" id="A0A9D1KNG2"/>
<dbReference type="Proteomes" id="UP000886842">
    <property type="component" value="Unassembled WGS sequence"/>
</dbReference>
<dbReference type="EMBL" id="DVLP01000209">
    <property type="protein sequence ID" value="HIT75288.1"/>
    <property type="molecule type" value="Genomic_DNA"/>
</dbReference>
<dbReference type="InterPro" id="IPR016181">
    <property type="entry name" value="Acyl_CoA_acyltransferase"/>
</dbReference>
<organism evidence="2 3">
    <name type="scientific">Candidatus Avipropionibacterium avicola</name>
    <dbReference type="NCBI Taxonomy" id="2840701"/>
    <lineage>
        <taxon>Bacteria</taxon>
        <taxon>Bacillati</taxon>
        <taxon>Actinomycetota</taxon>
        <taxon>Actinomycetes</taxon>
        <taxon>Propionibacteriales</taxon>
        <taxon>Propionibacteriaceae</taxon>
        <taxon>Propionibacteriaceae incertae sedis</taxon>
        <taxon>Candidatus Avipropionibacterium</taxon>
    </lineage>
</organism>
<comment type="caution">
    <text evidence="2">The sequence shown here is derived from an EMBL/GenBank/DDBJ whole genome shotgun (WGS) entry which is preliminary data.</text>
</comment>
<sequence length="287" mass="30011">MCMTMTTPCVADLPGVIDIVASWQHEGLPVQVHPGDLGWYGRFGSEALAAALRVWVRDGDIVAVGLLDETGLIRMAVAPDSGDDDVLARRLADDFVGPLGDLLPAGRGVVEARYGRALRQALTDRGWATGDPWTPLRRDLSGPVPGPALRIEVVDSELVEDRVRVQAAAFAGSSFSAEGWRQLSQGHAYRTAQCLVGYDQAGAAVAAATVWSAGHGRPGLVEPLGVHGDHRGQGHGVSITLGAAEALRRQGCSSAMVATSSSNVAAVATYQAAGFVTSGEITDHCRP</sequence>
<reference evidence="2" key="1">
    <citation type="submission" date="2020-10" db="EMBL/GenBank/DDBJ databases">
        <authorList>
            <person name="Gilroy R."/>
        </authorList>
    </citation>
    <scope>NUCLEOTIDE SEQUENCE</scope>
    <source>
        <strain evidence="2">ChiGjej1B1-24693</strain>
    </source>
</reference>
<protein>
    <submittedName>
        <fullName evidence="2">GNAT family N-acetyltransferase</fullName>
    </submittedName>
</protein>
<dbReference type="InterPro" id="IPR000182">
    <property type="entry name" value="GNAT_dom"/>
</dbReference>
<evidence type="ECO:0000313" key="2">
    <source>
        <dbReference type="EMBL" id="HIT75288.1"/>
    </source>
</evidence>
<evidence type="ECO:0000313" key="3">
    <source>
        <dbReference type="Proteomes" id="UP000886842"/>
    </source>
</evidence>
<reference evidence="2" key="2">
    <citation type="journal article" date="2021" name="PeerJ">
        <title>Extensive microbial diversity within the chicken gut microbiome revealed by metagenomics and culture.</title>
        <authorList>
            <person name="Gilroy R."/>
            <person name="Ravi A."/>
            <person name="Getino M."/>
            <person name="Pursley I."/>
            <person name="Horton D.L."/>
            <person name="Alikhan N.F."/>
            <person name="Baker D."/>
            <person name="Gharbi K."/>
            <person name="Hall N."/>
            <person name="Watson M."/>
            <person name="Adriaenssens E.M."/>
            <person name="Foster-Nyarko E."/>
            <person name="Jarju S."/>
            <person name="Secka A."/>
            <person name="Antonio M."/>
            <person name="Oren A."/>
            <person name="Chaudhuri R.R."/>
            <person name="La Ragione R."/>
            <person name="Hildebrand F."/>
            <person name="Pallen M.J."/>
        </authorList>
    </citation>
    <scope>NUCLEOTIDE SEQUENCE</scope>
    <source>
        <strain evidence="2">ChiGjej1B1-24693</strain>
    </source>
</reference>
<dbReference type="GO" id="GO:0016747">
    <property type="term" value="F:acyltransferase activity, transferring groups other than amino-acyl groups"/>
    <property type="evidence" value="ECO:0007669"/>
    <property type="project" value="InterPro"/>
</dbReference>
<dbReference type="PROSITE" id="PS51186">
    <property type="entry name" value="GNAT"/>
    <property type="match status" value="1"/>
</dbReference>
<gene>
    <name evidence="2" type="ORF">IAA98_06870</name>
</gene>
<accession>A0A9D1KNG2</accession>
<dbReference type="SUPFAM" id="SSF55729">
    <property type="entry name" value="Acyl-CoA N-acyltransferases (Nat)"/>
    <property type="match status" value="1"/>
</dbReference>